<reference evidence="2 3" key="1">
    <citation type="submission" date="2020-08" db="EMBL/GenBank/DDBJ databases">
        <title>Genome sequence of Tessaracoccus defluvii JCM 17540T.</title>
        <authorList>
            <person name="Hyun D.-W."/>
            <person name="Bae J.-W."/>
        </authorList>
    </citation>
    <scope>NUCLEOTIDE SEQUENCE [LARGE SCALE GENOMIC DNA]</scope>
    <source>
        <strain evidence="2 3">JCM 17540</strain>
    </source>
</reference>
<accession>A0A7H0H5V3</accession>
<proteinExistence type="predicted"/>
<feature type="domain" description="PSP1 C-terminal" evidence="1">
    <location>
        <begin position="58"/>
        <end position="147"/>
    </location>
</feature>
<evidence type="ECO:0000259" key="1">
    <source>
        <dbReference type="PROSITE" id="PS51411"/>
    </source>
</evidence>
<evidence type="ECO:0000313" key="3">
    <source>
        <dbReference type="Proteomes" id="UP000516117"/>
    </source>
</evidence>
<dbReference type="InterPro" id="IPR007557">
    <property type="entry name" value="PSP1_C"/>
</dbReference>
<dbReference type="Proteomes" id="UP000516117">
    <property type="component" value="Chromosome"/>
</dbReference>
<evidence type="ECO:0000313" key="2">
    <source>
        <dbReference type="EMBL" id="QNP55919.1"/>
    </source>
</evidence>
<dbReference type="KEGG" id="tdf:H9L22_17790"/>
<dbReference type="RefSeq" id="WP_187721039.1">
    <property type="nucleotide sequence ID" value="NZ_BAABBL010000017.1"/>
</dbReference>
<name>A0A7H0H5V3_9ACTN</name>
<dbReference type="PROSITE" id="PS51411">
    <property type="entry name" value="PSP1_C"/>
    <property type="match status" value="1"/>
</dbReference>
<dbReference type="PANTHER" id="PTHR43830:SF3">
    <property type="entry name" value="PROTEIN PSP1"/>
    <property type="match status" value="1"/>
</dbReference>
<dbReference type="PANTHER" id="PTHR43830">
    <property type="entry name" value="PROTEIN PSP1"/>
    <property type="match status" value="1"/>
</dbReference>
<dbReference type="InterPro" id="IPR047767">
    <property type="entry name" value="PSP1-like"/>
</dbReference>
<dbReference type="AlphaFoldDB" id="A0A7H0H5V3"/>
<sequence length="281" mass="30196">MSRVMAVTFEEHGQLHYLDPGDRAYAVGDWVLYPTPDGDVVARCVWAPTEAAAYEGLPTCPGPATPADLAVDTANRERREHAAAFARAEVERLGLDMKVVGIDFVEKVAGVDRLFAVYFTAPQRVDFRQLLRELARGLGARIDLRQVGSRDAARLIGGIGSCGRELCCTTFLDAFEPVSLRLAKVQGLAPNPLRIAGACGRLMCCLAYEHPLYVDFLRRAPALGERVEVDGRHGVVTAHVVPAEAVDVRMGPGETLRCPLESVCSMRSAAPAPVGGGAADE</sequence>
<dbReference type="NCBIfam" id="NF041131">
    <property type="entry name" value="RicT_YaaT_fam"/>
    <property type="match status" value="1"/>
</dbReference>
<keyword evidence="3" id="KW-1185">Reference proteome</keyword>
<gene>
    <name evidence="2" type="ORF">H9L22_17790</name>
</gene>
<organism evidence="2 3">
    <name type="scientific">Tessaracoccus defluvii</name>
    <dbReference type="NCBI Taxonomy" id="1285901"/>
    <lineage>
        <taxon>Bacteria</taxon>
        <taxon>Bacillati</taxon>
        <taxon>Actinomycetota</taxon>
        <taxon>Actinomycetes</taxon>
        <taxon>Propionibacteriales</taxon>
        <taxon>Propionibacteriaceae</taxon>
        <taxon>Tessaracoccus</taxon>
    </lineage>
</organism>
<dbReference type="GO" id="GO:0005737">
    <property type="term" value="C:cytoplasm"/>
    <property type="evidence" value="ECO:0007669"/>
    <property type="project" value="TreeGrafter"/>
</dbReference>
<dbReference type="Pfam" id="PF04468">
    <property type="entry name" value="PSP1"/>
    <property type="match status" value="1"/>
</dbReference>
<dbReference type="EMBL" id="CP060789">
    <property type="protein sequence ID" value="QNP55919.1"/>
    <property type="molecule type" value="Genomic_DNA"/>
</dbReference>
<protein>
    <recommendedName>
        <fullName evidence="1">PSP1 C-terminal domain-containing protein</fullName>
    </recommendedName>
</protein>